<evidence type="ECO:0000256" key="2">
    <source>
        <dbReference type="ARBA" id="ARBA00011900"/>
    </source>
</evidence>
<dbReference type="GO" id="GO:0009307">
    <property type="term" value="P:DNA restriction-modification system"/>
    <property type="evidence" value="ECO:0007669"/>
    <property type="project" value="InterPro"/>
</dbReference>
<dbReference type="Gene3D" id="1.10.1020.10">
    <property type="entry name" value="Adenine-specific Methyltransferase, Domain 2"/>
    <property type="match status" value="1"/>
</dbReference>
<dbReference type="GO" id="GO:0032259">
    <property type="term" value="P:methylation"/>
    <property type="evidence" value="ECO:0007669"/>
    <property type="project" value="UniProtKB-KW"/>
</dbReference>
<protein>
    <recommendedName>
        <fullName evidence="2 7">Site-specific DNA-methyltransferase (adenine-specific)</fullName>
        <ecNumber evidence="2 7">2.1.1.72</ecNumber>
    </recommendedName>
</protein>
<evidence type="ECO:0000256" key="5">
    <source>
        <dbReference type="ARBA" id="ARBA00022691"/>
    </source>
</evidence>
<dbReference type="GO" id="GO:1904047">
    <property type="term" value="F:S-adenosyl-L-methionine binding"/>
    <property type="evidence" value="ECO:0007669"/>
    <property type="project" value="TreeGrafter"/>
</dbReference>
<evidence type="ECO:0000313" key="8">
    <source>
        <dbReference type="EMBL" id="TCS76187.1"/>
    </source>
</evidence>
<dbReference type="PANTHER" id="PTHR30481:SF3">
    <property type="entry name" value="DNA ADENINE METHYLASE"/>
    <property type="match status" value="1"/>
</dbReference>
<dbReference type="EMBL" id="SLZZ01000025">
    <property type="protein sequence ID" value="TCS76187.1"/>
    <property type="molecule type" value="Genomic_DNA"/>
</dbReference>
<dbReference type="Proteomes" id="UP000295726">
    <property type="component" value="Unassembled WGS sequence"/>
</dbReference>
<dbReference type="Pfam" id="PF02086">
    <property type="entry name" value="MethyltransfD12"/>
    <property type="match status" value="1"/>
</dbReference>
<dbReference type="RefSeq" id="WP_132382975.1">
    <property type="nucleotide sequence ID" value="NZ_DAIPCY010000050.1"/>
</dbReference>
<dbReference type="GO" id="GO:0043565">
    <property type="term" value="F:sequence-specific DNA binding"/>
    <property type="evidence" value="ECO:0007669"/>
    <property type="project" value="TreeGrafter"/>
</dbReference>
<evidence type="ECO:0000256" key="6">
    <source>
        <dbReference type="ARBA" id="ARBA00047942"/>
    </source>
</evidence>
<dbReference type="EC" id="2.1.1.72" evidence="2 7"/>
<name>A0A4V2URA6_9FIRM</name>
<keyword evidence="3 7" id="KW-0489">Methyltransferase</keyword>
<dbReference type="NCBIfam" id="TIGR00571">
    <property type="entry name" value="dam"/>
    <property type="match status" value="1"/>
</dbReference>
<comment type="catalytic activity">
    <reaction evidence="6 7">
        <text>a 2'-deoxyadenosine in DNA + S-adenosyl-L-methionine = an N(6)-methyl-2'-deoxyadenosine in DNA + S-adenosyl-L-homocysteine + H(+)</text>
        <dbReference type="Rhea" id="RHEA:15197"/>
        <dbReference type="Rhea" id="RHEA-COMP:12418"/>
        <dbReference type="Rhea" id="RHEA-COMP:12419"/>
        <dbReference type="ChEBI" id="CHEBI:15378"/>
        <dbReference type="ChEBI" id="CHEBI:57856"/>
        <dbReference type="ChEBI" id="CHEBI:59789"/>
        <dbReference type="ChEBI" id="CHEBI:90615"/>
        <dbReference type="ChEBI" id="CHEBI:90616"/>
        <dbReference type="EC" id="2.1.1.72"/>
    </reaction>
</comment>
<dbReference type="OrthoDB" id="9805629at2"/>
<dbReference type="PRINTS" id="PR00505">
    <property type="entry name" value="D12N6MTFRASE"/>
</dbReference>
<evidence type="ECO:0000256" key="7">
    <source>
        <dbReference type="RuleBase" id="RU361257"/>
    </source>
</evidence>
<keyword evidence="4 7" id="KW-0808">Transferase</keyword>
<dbReference type="SUPFAM" id="SSF53335">
    <property type="entry name" value="S-adenosyl-L-methionine-dependent methyltransferases"/>
    <property type="match status" value="1"/>
</dbReference>
<evidence type="ECO:0000256" key="3">
    <source>
        <dbReference type="ARBA" id="ARBA00022603"/>
    </source>
</evidence>
<proteinExistence type="inferred from homology"/>
<dbReference type="GO" id="GO:0006298">
    <property type="term" value="P:mismatch repair"/>
    <property type="evidence" value="ECO:0007669"/>
    <property type="project" value="TreeGrafter"/>
</dbReference>
<reference evidence="8 9" key="1">
    <citation type="submission" date="2019-03" db="EMBL/GenBank/DDBJ databases">
        <title>Genomic Encyclopedia of Type Strains, Phase IV (KMG-IV): sequencing the most valuable type-strain genomes for metagenomic binning, comparative biology and taxonomic classification.</title>
        <authorList>
            <person name="Goeker M."/>
        </authorList>
    </citation>
    <scope>NUCLEOTIDE SEQUENCE [LARGE SCALE GENOMIC DNA]</scope>
    <source>
        <strain evidence="8 9">DSM 29489</strain>
    </source>
</reference>
<dbReference type="InterPro" id="IPR029063">
    <property type="entry name" value="SAM-dependent_MTases_sf"/>
</dbReference>
<dbReference type="PIRSF" id="PIRSF000398">
    <property type="entry name" value="M_m6A_EcoRV"/>
    <property type="match status" value="1"/>
</dbReference>
<evidence type="ECO:0000256" key="1">
    <source>
        <dbReference type="ARBA" id="ARBA00006594"/>
    </source>
</evidence>
<gene>
    <name evidence="8" type="ORF">EDD59_1259</name>
</gene>
<comment type="caution">
    <text evidence="8">The sequence shown here is derived from an EMBL/GenBank/DDBJ whole genome shotgun (WGS) entry which is preliminary data.</text>
</comment>
<dbReference type="PANTHER" id="PTHR30481">
    <property type="entry name" value="DNA ADENINE METHYLASE"/>
    <property type="match status" value="1"/>
</dbReference>
<evidence type="ECO:0000256" key="4">
    <source>
        <dbReference type="ARBA" id="ARBA00022679"/>
    </source>
</evidence>
<organism evidence="8 9">
    <name type="scientific">Muricomes intestini</name>
    <dbReference type="NCBI Taxonomy" id="1796634"/>
    <lineage>
        <taxon>Bacteria</taxon>
        <taxon>Bacillati</taxon>
        <taxon>Bacillota</taxon>
        <taxon>Clostridia</taxon>
        <taxon>Lachnospirales</taxon>
        <taxon>Lachnospiraceae</taxon>
        <taxon>Muricomes</taxon>
    </lineage>
</organism>
<dbReference type="AlphaFoldDB" id="A0A4V2URA6"/>
<dbReference type="GO" id="GO:0009007">
    <property type="term" value="F:site-specific DNA-methyltransferase (adenine-specific) activity"/>
    <property type="evidence" value="ECO:0007669"/>
    <property type="project" value="UniProtKB-UniRule"/>
</dbReference>
<dbReference type="PROSITE" id="PS00092">
    <property type="entry name" value="N6_MTASE"/>
    <property type="match status" value="1"/>
</dbReference>
<keyword evidence="9" id="KW-1185">Reference proteome</keyword>
<keyword evidence="5 7" id="KW-0949">S-adenosyl-L-methionine</keyword>
<dbReference type="InterPro" id="IPR012327">
    <property type="entry name" value="MeTrfase_D12"/>
</dbReference>
<evidence type="ECO:0000313" key="9">
    <source>
        <dbReference type="Proteomes" id="UP000295726"/>
    </source>
</evidence>
<comment type="similarity">
    <text evidence="1 7">Belongs to the N(4)/N(6)-methyltransferase family.</text>
</comment>
<dbReference type="InterPro" id="IPR012263">
    <property type="entry name" value="M_m6A_EcoRV"/>
</dbReference>
<sequence>MKNNVIRSPFFYVGDKYKLMPQLKQLMPKTIGQYIEPFVGGGSSFLNAEGTSFVLNDIDSYIVGLHIEIGKFAANPEDLFKQLFEMIDFYGLSCSYRGVCVPDDLKIKYVKTYYSRYNKEAYNMLRKDFNEDKSDLLKLYLLLIYGFNHMIRFNGKGEFNLPVGNVDFNNNVYQALNNYLNFVGEHEIEFFNMDYISFLEIIKFEKDSYVFLDPPYLISMSEYNKLWNDQKENELCEYLDGLNDKGVKFGITNLITHKGKINHSFLEWSKKYCAFDVKSNYISFNDNTIKADSQEVFVTNYVWQKSLVL</sequence>
<dbReference type="InterPro" id="IPR023095">
    <property type="entry name" value="Ade_MeTrfase_dom_2"/>
</dbReference>
<dbReference type="InterPro" id="IPR002052">
    <property type="entry name" value="DNA_methylase_N6_adenine_CS"/>
</dbReference>
<accession>A0A4V2URA6</accession>
<dbReference type="Gene3D" id="3.40.50.150">
    <property type="entry name" value="Vaccinia Virus protein VP39"/>
    <property type="match status" value="1"/>
</dbReference>